<evidence type="ECO:0000313" key="2">
    <source>
        <dbReference type="EMBL" id="GFH76925.1"/>
    </source>
</evidence>
<dbReference type="Proteomes" id="UP000660975">
    <property type="component" value="Unassembled WGS sequence"/>
</dbReference>
<evidence type="ECO:0000313" key="5">
    <source>
        <dbReference type="Proteomes" id="UP000660975"/>
    </source>
</evidence>
<accession>A0A8H9LNN5</accession>
<dbReference type="EMBL" id="BLLO01000014">
    <property type="protein sequence ID" value="GFH76925.1"/>
    <property type="molecule type" value="Genomic_DNA"/>
</dbReference>
<reference evidence="3" key="1">
    <citation type="journal article" date="2014" name="Int. J. Syst. Evol. Microbiol.">
        <title>Complete genome sequence of Corynebacterium casei LMG S-19264T (=DSM 44701T), isolated from a smear-ripened cheese.</title>
        <authorList>
            <consortium name="US DOE Joint Genome Institute (JGI-PGF)"/>
            <person name="Walter F."/>
            <person name="Albersmeier A."/>
            <person name="Kalinowski J."/>
            <person name="Ruckert C."/>
        </authorList>
    </citation>
    <scope>NUCLEOTIDE SEQUENCE</scope>
    <source>
        <strain evidence="3">JCM 4136</strain>
    </source>
</reference>
<gene>
    <name evidence="3" type="ORF">GCM10010227_19260</name>
    <name evidence="2" type="ORF">Sgou_15950</name>
</gene>
<evidence type="ECO:0000256" key="1">
    <source>
        <dbReference type="SAM" id="MobiDB-lite"/>
    </source>
</evidence>
<keyword evidence="4" id="KW-1185">Reference proteome</keyword>
<evidence type="ECO:0000313" key="3">
    <source>
        <dbReference type="EMBL" id="GGU65797.1"/>
    </source>
</evidence>
<dbReference type="AlphaFoldDB" id="A0A8H9LNN5"/>
<name>A0A8H9LNN5_9ACTN</name>
<sequence>MSFGAAACREVVAHRVIEGAAGAGCPRPPGAPRGRRSAERDLAALRPRRARLGHRRLVRTRTMTVPPEKGRGAFRRAPEHRGQIVRALLTAPDATIRARLPDLGCPAARLRLPGCPAARLGTRLGAGGQELKDGTREVRLLGERAPRTRCACDRRSRRGGHRAHGGSAVCRG</sequence>
<reference evidence="3" key="3">
    <citation type="submission" date="2020-09" db="EMBL/GenBank/DDBJ databases">
        <authorList>
            <person name="Sun Q."/>
            <person name="Ohkuma M."/>
        </authorList>
    </citation>
    <scope>NUCLEOTIDE SEQUENCE</scope>
    <source>
        <strain evidence="3">JCM 4136</strain>
    </source>
</reference>
<evidence type="ECO:0000313" key="4">
    <source>
        <dbReference type="Proteomes" id="UP000480804"/>
    </source>
</evidence>
<organism evidence="3 5">
    <name type="scientific">Streptomyces gougerotii</name>
    <dbReference type="NCBI Taxonomy" id="53448"/>
    <lineage>
        <taxon>Bacteria</taxon>
        <taxon>Bacillati</taxon>
        <taxon>Actinomycetota</taxon>
        <taxon>Actinomycetes</taxon>
        <taxon>Kitasatosporales</taxon>
        <taxon>Streptomycetaceae</taxon>
        <taxon>Streptomyces</taxon>
        <taxon>Streptomyces diastaticus group</taxon>
    </lineage>
</organism>
<reference evidence="2 4" key="2">
    <citation type="submission" date="2020-02" db="EMBL/GenBank/DDBJ databases">
        <title>Whole genome shotgun sequence of Streptomyces gougerotii NBRC 13043.</title>
        <authorList>
            <person name="Ichikawa N."/>
            <person name="Komaki H."/>
            <person name="Tamura T."/>
        </authorList>
    </citation>
    <scope>NUCLEOTIDE SEQUENCE [LARGE SCALE GENOMIC DNA]</scope>
    <source>
        <strain evidence="2 4">NBRC 13043</strain>
    </source>
</reference>
<dbReference type="Proteomes" id="UP000480804">
    <property type="component" value="Unassembled WGS sequence"/>
</dbReference>
<comment type="caution">
    <text evidence="3">The sequence shown here is derived from an EMBL/GenBank/DDBJ whole genome shotgun (WGS) entry which is preliminary data.</text>
</comment>
<protein>
    <submittedName>
        <fullName evidence="3">Uncharacterized protein</fullName>
    </submittedName>
</protein>
<dbReference type="EMBL" id="BMSC01000004">
    <property type="protein sequence ID" value="GGU65797.1"/>
    <property type="molecule type" value="Genomic_DNA"/>
</dbReference>
<proteinExistence type="predicted"/>
<feature type="region of interest" description="Disordered" evidence="1">
    <location>
        <begin position="21"/>
        <end position="41"/>
    </location>
</feature>